<reference evidence="3 4" key="1">
    <citation type="journal article" date="2018" name="Evol. Lett.">
        <title>Horizontal gene cluster transfer increased hallucinogenic mushroom diversity.</title>
        <authorList>
            <person name="Reynolds H.T."/>
            <person name="Vijayakumar V."/>
            <person name="Gluck-Thaler E."/>
            <person name="Korotkin H.B."/>
            <person name="Matheny P.B."/>
            <person name="Slot J.C."/>
        </authorList>
    </citation>
    <scope>NUCLEOTIDE SEQUENCE [LARGE SCALE GENOMIC DNA]</scope>
    <source>
        <strain evidence="3 4">SRW20</strain>
    </source>
</reference>
<evidence type="ECO:0000256" key="1">
    <source>
        <dbReference type="SAM" id="MobiDB-lite"/>
    </source>
</evidence>
<evidence type="ECO:0008006" key="5">
    <source>
        <dbReference type="Google" id="ProtNLM"/>
    </source>
</evidence>
<comment type="caution">
    <text evidence="3">The sequence shown here is derived from an EMBL/GenBank/DDBJ whole genome shotgun (WGS) entry which is preliminary data.</text>
</comment>
<dbReference type="Proteomes" id="UP000284706">
    <property type="component" value="Unassembled WGS sequence"/>
</dbReference>
<evidence type="ECO:0000256" key="2">
    <source>
        <dbReference type="SAM" id="SignalP"/>
    </source>
</evidence>
<proteinExistence type="predicted"/>
<keyword evidence="2" id="KW-0732">Signal</keyword>
<accession>A0A409VYE1</accession>
<sequence length="260" mass="26885">MFSRSLHIPCIVVALFCGAVSAHAVSPAPEPSLFNPSGTVSAAAAELGVSQLQAGALTNAHRLAAGLPLKAPHRRASRTNAARRTTPSNTPSSNNAQGYIQARDITTGDPKGYLSAVYNEFGQATLTTDFSEALVVSIDLTVSGPISIQTVNGPYASYPFLGAVNGFASTSSIFGTSSYNYAYIGATIETDIGAPAVAAANAFSTIVGQAVDVASGIWYFDSITKYISVQWINPDLSAPVTHLGYSQAAGESHHIQATSA</sequence>
<feature type="chain" id="PRO_5019417810" description="Neprosin domain-containing protein" evidence="2">
    <location>
        <begin position="23"/>
        <end position="260"/>
    </location>
</feature>
<dbReference type="InParanoid" id="A0A409VYE1"/>
<feature type="compositionally biased region" description="Low complexity" evidence="1">
    <location>
        <begin position="78"/>
        <end position="90"/>
    </location>
</feature>
<feature type="signal peptide" evidence="2">
    <location>
        <begin position="1"/>
        <end position="22"/>
    </location>
</feature>
<dbReference type="STRING" id="231916.A0A409VYE1"/>
<protein>
    <recommendedName>
        <fullName evidence="5">Neprosin domain-containing protein</fullName>
    </recommendedName>
</protein>
<dbReference type="OrthoDB" id="4584900at2759"/>
<feature type="region of interest" description="Disordered" evidence="1">
    <location>
        <begin position="74"/>
        <end position="98"/>
    </location>
</feature>
<organism evidence="3 4">
    <name type="scientific">Gymnopilus dilepis</name>
    <dbReference type="NCBI Taxonomy" id="231916"/>
    <lineage>
        <taxon>Eukaryota</taxon>
        <taxon>Fungi</taxon>
        <taxon>Dikarya</taxon>
        <taxon>Basidiomycota</taxon>
        <taxon>Agaricomycotina</taxon>
        <taxon>Agaricomycetes</taxon>
        <taxon>Agaricomycetidae</taxon>
        <taxon>Agaricales</taxon>
        <taxon>Agaricineae</taxon>
        <taxon>Hymenogastraceae</taxon>
        <taxon>Gymnopilus</taxon>
    </lineage>
</organism>
<dbReference type="AlphaFoldDB" id="A0A409VYE1"/>
<keyword evidence="4" id="KW-1185">Reference proteome</keyword>
<dbReference type="EMBL" id="NHYE01005510">
    <property type="protein sequence ID" value="PPQ71250.1"/>
    <property type="molecule type" value="Genomic_DNA"/>
</dbReference>
<gene>
    <name evidence="3" type="ORF">CVT26_010992</name>
</gene>
<evidence type="ECO:0000313" key="4">
    <source>
        <dbReference type="Proteomes" id="UP000284706"/>
    </source>
</evidence>
<evidence type="ECO:0000313" key="3">
    <source>
        <dbReference type="EMBL" id="PPQ71250.1"/>
    </source>
</evidence>
<name>A0A409VYE1_9AGAR</name>